<feature type="signal peptide" evidence="2">
    <location>
        <begin position="1"/>
        <end position="21"/>
    </location>
</feature>
<dbReference type="Proteomes" id="UP000054742">
    <property type="component" value="Unassembled WGS sequence"/>
</dbReference>
<keyword evidence="2" id="KW-0732">Signal</keyword>
<dbReference type="PANTHER" id="PTHR30203:SF30">
    <property type="entry name" value="OUTER MEMBRANE PROTEIN-RELATED"/>
    <property type="match status" value="1"/>
</dbReference>
<dbReference type="RefSeq" id="WP_058440254.1">
    <property type="nucleotide sequence ID" value="NZ_CAAAHU010000001.1"/>
</dbReference>
<comment type="caution">
    <text evidence="3">The sequence shown here is derived from an EMBL/GenBank/DDBJ whole genome shotgun (WGS) entry which is preliminary data.</text>
</comment>
<dbReference type="AlphaFoldDB" id="A0A0W0SU67"/>
<evidence type="ECO:0000256" key="1">
    <source>
        <dbReference type="ARBA" id="ARBA00007613"/>
    </source>
</evidence>
<evidence type="ECO:0000313" key="3">
    <source>
        <dbReference type="EMBL" id="KTC86904.1"/>
    </source>
</evidence>
<dbReference type="Gene3D" id="1.20.1600.10">
    <property type="entry name" value="Outer membrane efflux proteins (OEP)"/>
    <property type="match status" value="1"/>
</dbReference>
<organism evidence="3 4">
    <name type="scientific">Legionella brunensis</name>
    <dbReference type="NCBI Taxonomy" id="29422"/>
    <lineage>
        <taxon>Bacteria</taxon>
        <taxon>Pseudomonadati</taxon>
        <taxon>Pseudomonadota</taxon>
        <taxon>Gammaproteobacteria</taxon>
        <taxon>Legionellales</taxon>
        <taxon>Legionellaceae</taxon>
        <taxon>Legionella</taxon>
    </lineage>
</organism>
<dbReference type="PROSITE" id="PS51257">
    <property type="entry name" value="PROKAR_LIPOPROTEIN"/>
    <property type="match status" value="1"/>
</dbReference>
<reference evidence="3 4" key="1">
    <citation type="submission" date="2015-11" db="EMBL/GenBank/DDBJ databases">
        <title>Genomic analysis of 38 Legionella species identifies large and diverse effector repertoires.</title>
        <authorList>
            <person name="Burstein D."/>
            <person name="Amaro F."/>
            <person name="Zusman T."/>
            <person name="Lifshitz Z."/>
            <person name="Cohen O."/>
            <person name="Gilbert J.A."/>
            <person name="Pupko T."/>
            <person name="Shuman H.A."/>
            <person name="Segal G."/>
        </authorList>
    </citation>
    <scope>NUCLEOTIDE SEQUENCE [LARGE SCALE GENOMIC DNA]</scope>
    <source>
        <strain evidence="3 4">ATCC 43878</strain>
    </source>
</reference>
<evidence type="ECO:0000313" key="4">
    <source>
        <dbReference type="Proteomes" id="UP000054742"/>
    </source>
</evidence>
<dbReference type="Pfam" id="PF02321">
    <property type="entry name" value="OEP"/>
    <property type="match status" value="2"/>
</dbReference>
<dbReference type="Gene3D" id="2.20.200.10">
    <property type="entry name" value="Outer membrane efflux proteins (OEP)"/>
    <property type="match status" value="1"/>
</dbReference>
<gene>
    <name evidence="3" type="ORF">Lbru_0133</name>
</gene>
<accession>A0A0W0SU67</accession>
<feature type="chain" id="PRO_5006912369" evidence="2">
    <location>
        <begin position="22"/>
        <end position="460"/>
    </location>
</feature>
<dbReference type="SUPFAM" id="SSF56954">
    <property type="entry name" value="Outer membrane efflux proteins (OEP)"/>
    <property type="match status" value="1"/>
</dbReference>
<dbReference type="GO" id="GO:0015562">
    <property type="term" value="F:efflux transmembrane transporter activity"/>
    <property type="evidence" value="ECO:0007669"/>
    <property type="project" value="InterPro"/>
</dbReference>
<proteinExistence type="inferred from homology"/>
<evidence type="ECO:0000256" key="2">
    <source>
        <dbReference type="SAM" id="SignalP"/>
    </source>
</evidence>
<name>A0A0W0SU67_9GAMM</name>
<protein>
    <submittedName>
        <fullName evidence="3">Outer membrane efflux protein</fullName>
    </submittedName>
</protein>
<dbReference type="PANTHER" id="PTHR30203">
    <property type="entry name" value="OUTER MEMBRANE CATION EFFLUX PROTEIN"/>
    <property type="match status" value="1"/>
</dbReference>
<comment type="similarity">
    <text evidence="1">Belongs to the outer membrane factor (OMF) (TC 1.B.17) family.</text>
</comment>
<sequence>MQHLVKTLLLTLLLVSCAKNVYVKPDIVVNNQWSVADRNITNKDEKNTPFLAWWRGFSDPTLNKLIETGLVCNTSLNMSRGHIEAAEGELKKIRYQWIPTLDFMAGYSRNPATGFPGILAVLIPSYTLNIFHQIREQKQAKYTLAQMKAEDDAIKLTIISQITASYFTYLAEIERKQLLQVLVQDLTRLANIARKVYKGGLSSDIDPQDLYSQVNMIHGELEVIERNIIVSRNAIRYLINQNPGEIKTTTKFLNLHNKHLIPGSLPLTVLNNRPDMQMVENRLRASSEGVRLAASNLLPTIQLDLIDGLVAGDSRYAVPKENVYFNDQLLKSPLIKMSVLGEIAKARGLNKVSYFNYIDTLQKALRDTTNALSENERLTNKFRQTAYAQQHAAKAYNLNGRLYKRGIQNYVETLKSKVLLDKMNINLNQDKLQQLMTIVKLYQELAGGYRAGELMKKENA</sequence>
<keyword evidence="4" id="KW-1185">Reference proteome</keyword>
<dbReference type="STRING" id="29422.Lbru_0133"/>
<dbReference type="PATRIC" id="fig|29422.6.peg.136"/>
<dbReference type="OrthoDB" id="9770517at2"/>
<dbReference type="InterPro" id="IPR010131">
    <property type="entry name" value="MdtP/NodT-like"/>
</dbReference>
<dbReference type="EMBL" id="LNXV01000003">
    <property type="protein sequence ID" value="KTC86904.1"/>
    <property type="molecule type" value="Genomic_DNA"/>
</dbReference>
<dbReference type="InterPro" id="IPR003423">
    <property type="entry name" value="OMP_efflux"/>
</dbReference>